<dbReference type="Proteomes" id="UP001165960">
    <property type="component" value="Unassembled WGS sequence"/>
</dbReference>
<keyword evidence="2" id="KW-1185">Reference proteome</keyword>
<evidence type="ECO:0000313" key="2">
    <source>
        <dbReference type="Proteomes" id="UP001165960"/>
    </source>
</evidence>
<protein>
    <submittedName>
        <fullName evidence="1">Uncharacterized protein</fullName>
    </submittedName>
</protein>
<accession>A0ACC2UHN8</accession>
<sequence length="114" mass="13339">MREIPGFYYDTERNRYFKIERGNSRANFVDSTQEADSSNSSSRTFHYDADTIRKIKKKKEEKDYKKLAGENRLKSLPNSCRRISRADSTKNKPFSSTSSIQKPSTSQPNKFHIY</sequence>
<dbReference type="EMBL" id="QTSX02000726">
    <property type="protein sequence ID" value="KAJ9086277.1"/>
    <property type="molecule type" value="Genomic_DNA"/>
</dbReference>
<proteinExistence type="predicted"/>
<gene>
    <name evidence="1" type="ORF">DSO57_1005841</name>
</gene>
<comment type="caution">
    <text evidence="1">The sequence shown here is derived from an EMBL/GenBank/DDBJ whole genome shotgun (WGS) entry which is preliminary data.</text>
</comment>
<reference evidence="1" key="1">
    <citation type="submission" date="2022-04" db="EMBL/GenBank/DDBJ databases">
        <title>Genome of the entomopathogenic fungus Entomophthora muscae.</title>
        <authorList>
            <person name="Elya C."/>
            <person name="Lovett B.R."/>
            <person name="Lee E."/>
            <person name="Macias A.M."/>
            <person name="Hajek A.E."/>
            <person name="De Bivort B.L."/>
            <person name="Kasson M.T."/>
            <person name="De Fine Licht H.H."/>
            <person name="Stajich J.E."/>
        </authorList>
    </citation>
    <scope>NUCLEOTIDE SEQUENCE</scope>
    <source>
        <strain evidence="1">Berkeley</strain>
    </source>
</reference>
<organism evidence="1 2">
    <name type="scientific">Entomophthora muscae</name>
    <dbReference type="NCBI Taxonomy" id="34485"/>
    <lineage>
        <taxon>Eukaryota</taxon>
        <taxon>Fungi</taxon>
        <taxon>Fungi incertae sedis</taxon>
        <taxon>Zoopagomycota</taxon>
        <taxon>Entomophthoromycotina</taxon>
        <taxon>Entomophthoromycetes</taxon>
        <taxon>Entomophthorales</taxon>
        <taxon>Entomophthoraceae</taxon>
        <taxon>Entomophthora</taxon>
    </lineage>
</organism>
<evidence type="ECO:0000313" key="1">
    <source>
        <dbReference type="EMBL" id="KAJ9086277.1"/>
    </source>
</evidence>
<name>A0ACC2UHN8_9FUNG</name>